<feature type="transmembrane region" description="Helical" evidence="1">
    <location>
        <begin position="339"/>
        <end position="360"/>
    </location>
</feature>
<keyword evidence="1" id="KW-0812">Transmembrane</keyword>
<gene>
    <name evidence="2" type="ORF">ABW22_06070</name>
</gene>
<dbReference type="PANTHER" id="PTHR30188">
    <property type="entry name" value="ABC TRANSPORTER PERMEASE PROTEIN-RELATED"/>
    <property type="match status" value="1"/>
</dbReference>
<dbReference type="EMBL" id="LDUG01000018">
    <property type="protein sequence ID" value="KVW96976.1"/>
    <property type="molecule type" value="Genomic_DNA"/>
</dbReference>
<dbReference type="RefSeq" id="WP_059753230.1">
    <property type="nucleotide sequence ID" value="NZ_LDUG01000018.1"/>
</dbReference>
<dbReference type="Pfam" id="PF02405">
    <property type="entry name" value="MlaE"/>
    <property type="match status" value="1"/>
</dbReference>
<dbReference type="PANTHER" id="PTHR30188:SF3">
    <property type="entry name" value="ABC TRANSPORTER PERMEASE"/>
    <property type="match status" value="1"/>
</dbReference>
<dbReference type="AlphaFoldDB" id="A0A119CWQ5"/>
<comment type="caution">
    <text evidence="2">The sequence shown here is derived from an EMBL/GenBank/DDBJ whole genome shotgun (WGS) entry which is preliminary data.</text>
</comment>
<sequence length="364" mass="38402">MTEARAHFDEALGALVVSGIWHADAASALPKLAGKTVRILDGAGVTQLDTNGAWLLLAAARPQAGDPMPELRGFQPQHLAMFKLVAPHSAATAAEPEPRSEGVLEFTGRGSIAAWGHLVGLLDFVGRLSIELLTLMGNPGRWRWREFGAQVGTVFVGAIPIVVGMLFLLGVVFAYLLGDQAQQYGANIFVVDGLLLAILREVSPIIVAVLVAGRTGAAITAQIGTMKVTEEIDAITTLGLSPLAVLVIPRILALLLALPLLVFIGDIAGMAGGMLVTQQQLDISYFMFMDRVADVLDLKTLLVGLGKAPVFAIFIALIACRMGLSVTRDARSVGAHTTSTVVQSLVAIIILNAIFAIMFVKLGI</sequence>
<dbReference type="GO" id="GO:0043190">
    <property type="term" value="C:ATP-binding cassette (ABC) transporter complex"/>
    <property type="evidence" value="ECO:0007669"/>
    <property type="project" value="InterPro"/>
</dbReference>
<keyword evidence="1" id="KW-1133">Transmembrane helix</keyword>
<evidence type="ECO:0000313" key="2">
    <source>
        <dbReference type="EMBL" id="KVW96976.1"/>
    </source>
</evidence>
<dbReference type="OrthoDB" id="9810518at2"/>
<keyword evidence="3" id="KW-1185">Reference proteome</keyword>
<protein>
    <submittedName>
        <fullName evidence="2">Peptidylprolyl isomerase</fullName>
    </submittedName>
</protein>
<evidence type="ECO:0000256" key="1">
    <source>
        <dbReference type="SAM" id="Phobius"/>
    </source>
</evidence>
<evidence type="ECO:0000313" key="3">
    <source>
        <dbReference type="Proteomes" id="UP000064243"/>
    </source>
</evidence>
<keyword evidence="1" id="KW-0472">Membrane</keyword>
<organism evidence="2 3">
    <name type="scientific">Thiobacillus denitrificans</name>
    <dbReference type="NCBI Taxonomy" id="36861"/>
    <lineage>
        <taxon>Bacteria</taxon>
        <taxon>Pseudomonadati</taxon>
        <taxon>Pseudomonadota</taxon>
        <taxon>Betaproteobacteria</taxon>
        <taxon>Nitrosomonadales</taxon>
        <taxon>Thiobacillaceae</taxon>
        <taxon>Thiobacillus</taxon>
    </lineage>
</organism>
<dbReference type="GO" id="GO:0016853">
    <property type="term" value="F:isomerase activity"/>
    <property type="evidence" value="ECO:0007669"/>
    <property type="project" value="UniProtKB-KW"/>
</dbReference>
<dbReference type="InterPro" id="IPR030802">
    <property type="entry name" value="Permease_MalE"/>
</dbReference>
<reference evidence="2 3" key="1">
    <citation type="journal article" date="2015" name="Appl. Environ. Microbiol.">
        <title>Aerobic and Anaerobic Thiosulfate Oxidation by a Cold-Adapted, Subglacial Chemoautotroph.</title>
        <authorList>
            <person name="Harrold Z.R."/>
            <person name="Skidmore M.L."/>
            <person name="Hamilton T.L."/>
            <person name="Desch L."/>
            <person name="Amada K."/>
            <person name="van Gelder W."/>
            <person name="Glover K."/>
            <person name="Roden E.E."/>
            <person name="Boyd E.S."/>
        </authorList>
    </citation>
    <scope>NUCLEOTIDE SEQUENCE [LARGE SCALE GENOMIC DNA]</scope>
    <source>
        <strain evidence="2 3">RG</strain>
    </source>
</reference>
<feature type="transmembrane region" description="Helical" evidence="1">
    <location>
        <begin position="151"/>
        <end position="176"/>
    </location>
</feature>
<feature type="transmembrane region" description="Helical" evidence="1">
    <location>
        <begin position="188"/>
        <end position="211"/>
    </location>
</feature>
<dbReference type="STRING" id="1123392.GCA_000376425_00783"/>
<accession>A0A119CWQ5</accession>
<feature type="transmembrane region" description="Helical" evidence="1">
    <location>
        <begin position="298"/>
        <end position="319"/>
    </location>
</feature>
<dbReference type="GO" id="GO:0005548">
    <property type="term" value="F:phospholipid transporter activity"/>
    <property type="evidence" value="ECO:0007669"/>
    <property type="project" value="TreeGrafter"/>
</dbReference>
<name>A0A119CWQ5_THIDE</name>
<dbReference type="Proteomes" id="UP000064243">
    <property type="component" value="Unassembled WGS sequence"/>
</dbReference>
<proteinExistence type="predicted"/>
<keyword evidence="2" id="KW-0413">Isomerase</keyword>
<dbReference type="PATRIC" id="fig|36861.3.peg.678"/>